<dbReference type="Proteomes" id="UP000198406">
    <property type="component" value="Unassembled WGS sequence"/>
</dbReference>
<name>A0A1Z5K3R0_FISSO</name>
<dbReference type="AlphaFoldDB" id="A0A1Z5K3R0"/>
<feature type="transmembrane region" description="Helical" evidence="2">
    <location>
        <begin position="115"/>
        <end position="137"/>
    </location>
</feature>
<proteinExistence type="predicted"/>
<comment type="caution">
    <text evidence="3">The sequence shown here is derived from an EMBL/GenBank/DDBJ whole genome shotgun (WGS) entry which is preliminary data.</text>
</comment>
<accession>A0A1Z5K3R0</accession>
<keyword evidence="4" id="KW-1185">Reference proteome</keyword>
<evidence type="ECO:0000256" key="2">
    <source>
        <dbReference type="SAM" id="Phobius"/>
    </source>
</evidence>
<feature type="compositionally biased region" description="Low complexity" evidence="1">
    <location>
        <begin position="278"/>
        <end position="290"/>
    </location>
</feature>
<keyword evidence="2" id="KW-1133">Transmembrane helix</keyword>
<feature type="transmembrane region" description="Helical" evidence="2">
    <location>
        <begin position="144"/>
        <end position="165"/>
    </location>
</feature>
<evidence type="ECO:0000313" key="4">
    <source>
        <dbReference type="Proteomes" id="UP000198406"/>
    </source>
</evidence>
<feature type="transmembrane region" description="Helical" evidence="2">
    <location>
        <begin position="12"/>
        <end position="35"/>
    </location>
</feature>
<evidence type="ECO:0000256" key="1">
    <source>
        <dbReference type="SAM" id="MobiDB-lite"/>
    </source>
</evidence>
<dbReference type="EMBL" id="BDSP01000152">
    <property type="protein sequence ID" value="GAX20887.1"/>
    <property type="molecule type" value="Genomic_DNA"/>
</dbReference>
<evidence type="ECO:0000313" key="3">
    <source>
        <dbReference type="EMBL" id="GAX20887.1"/>
    </source>
</evidence>
<keyword evidence="2" id="KW-0812">Transmembrane</keyword>
<dbReference type="OrthoDB" id="10665320at2759"/>
<reference evidence="3 4" key="1">
    <citation type="journal article" date="2015" name="Plant Cell">
        <title>Oil accumulation by the oleaginous diatom Fistulifera solaris as revealed by the genome and transcriptome.</title>
        <authorList>
            <person name="Tanaka T."/>
            <person name="Maeda Y."/>
            <person name="Veluchamy A."/>
            <person name="Tanaka M."/>
            <person name="Abida H."/>
            <person name="Marechal E."/>
            <person name="Bowler C."/>
            <person name="Muto M."/>
            <person name="Sunaga Y."/>
            <person name="Tanaka M."/>
            <person name="Yoshino T."/>
            <person name="Taniguchi T."/>
            <person name="Fukuda Y."/>
            <person name="Nemoto M."/>
            <person name="Matsumoto M."/>
            <person name="Wong P.S."/>
            <person name="Aburatani S."/>
            <person name="Fujibuchi W."/>
        </authorList>
    </citation>
    <scope>NUCLEOTIDE SEQUENCE [LARGE SCALE GENOMIC DNA]</scope>
    <source>
        <strain evidence="3 4">JPCC DA0580</strain>
    </source>
</reference>
<dbReference type="InParanoid" id="A0A1Z5K3R0"/>
<feature type="compositionally biased region" description="Polar residues" evidence="1">
    <location>
        <begin position="239"/>
        <end position="249"/>
    </location>
</feature>
<gene>
    <name evidence="3" type="ORF">FisN_7Hh208</name>
</gene>
<organism evidence="3 4">
    <name type="scientific">Fistulifera solaris</name>
    <name type="common">Oleaginous diatom</name>
    <dbReference type="NCBI Taxonomy" id="1519565"/>
    <lineage>
        <taxon>Eukaryota</taxon>
        <taxon>Sar</taxon>
        <taxon>Stramenopiles</taxon>
        <taxon>Ochrophyta</taxon>
        <taxon>Bacillariophyta</taxon>
        <taxon>Bacillariophyceae</taxon>
        <taxon>Bacillariophycidae</taxon>
        <taxon>Naviculales</taxon>
        <taxon>Naviculaceae</taxon>
        <taxon>Fistulifera</taxon>
    </lineage>
</organism>
<feature type="region of interest" description="Disordered" evidence="1">
    <location>
        <begin position="239"/>
        <end position="343"/>
    </location>
</feature>
<sequence length="343" mass="38218">MKFRGLCSYPHGGYTVLGLILSGAAAMTTTLYAAASCRFLVVTFVSETGDFETFFTNIQEAASGRPTATHKVGIGLFQFLRPFRQDSHWSDGSCAGYQETMLQEMSDTPFETARFFAVIAIVLSFILVIWELLMIFVEFNRLQISIFCFIAMLGTLCCGMTFMMMKSAICNTVFLESECEVDEGGLVMVAGSLLWFATMVLSAAFLRPSEVLSSPLSPSEKTKISAELEPSRKKKSWLFNTPETRNGYSPESVGSDDDDDDESGRRRRKELQATIPNSRSMDSSSVASSHSGDDSSRYSRFRSFRQKREASGKRGKAKHDVIIDDKSHPDSMEVFISDSPRFR</sequence>
<protein>
    <submittedName>
        <fullName evidence="3">Uncharacterized protein</fullName>
    </submittedName>
</protein>
<keyword evidence="2" id="KW-0472">Membrane</keyword>
<feature type="compositionally biased region" description="Basic and acidic residues" evidence="1">
    <location>
        <begin position="306"/>
        <end position="331"/>
    </location>
</feature>
<feature type="transmembrane region" description="Helical" evidence="2">
    <location>
        <begin position="185"/>
        <end position="206"/>
    </location>
</feature>